<dbReference type="SUPFAM" id="SSF52980">
    <property type="entry name" value="Restriction endonuclease-like"/>
    <property type="match status" value="1"/>
</dbReference>
<evidence type="ECO:0000313" key="4">
    <source>
        <dbReference type="Proteomes" id="UP000559598"/>
    </source>
</evidence>
<dbReference type="Pfam" id="PF09588">
    <property type="entry name" value="YqaJ"/>
    <property type="match status" value="1"/>
</dbReference>
<evidence type="ECO:0000313" key="3">
    <source>
        <dbReference type="EMBL" id="MBB4074095.1"/>
    </source>
</evidence>
<dbReference type="PANTHER" id="PTHR46609:SF6">
    <property type="entry name" value="EXONUCLEASE, PHAGE-TYPE_RECB, C-TERMINAL DOMAIN-CONTAINING PROTEIN-RELATED"/>
    <property type="match status" value="1"/>
</dbReference>
<reference evidence="3 4" key="1">
    <citation type="submission" date="2020-08" db="EMBL/GenBank/DDBJ databases">
        <title>Genomic Encyclopedia of Type Strains, Phase IV (KMG-IV): sequencing the most valuable type-strain genomes for metagenomic binning, comparative biology and taxonomic classification.</title>
        <authorList>
            <person name="Goeker M."/>
        </authorList>
    </citation>
    <scope>NUCLEOTIDE SEQUENCE [LARGE SCALE GENOMIC DNA]</scope>
    <source>
        <strain evidence="3 4">DSM 17075</strain>
    </source>
</reference>
<evidence type="ECO:0000256" key="1">
    <source>
        <dbReference type="SAM" id="Coils"/>
    </source>
</evidence>
<protein>
    <submittedName>
        <fullName evidence="3">Putative phage-type endonuclease</fullName>
    </submittedName>
</protein>
<feature type="coiled-coil region" evidence="1">
    <location>
        <begin position="247"/>
        <end position="281"/>
    </location>
</feature>
<dbReference type="NCBIfam" id="TIGR03033">
    <property type="entry name" value="phage_rel_nuc"/>
    <property type="match status" value="1"/>
</dbReference>
<name>A0A840DR69_9BACL</name>
<dbReference type="Proteomes" id="UP000559598">
    <property type="component" value="Unassembled WGS sequence"/>
</dbReference>
<dbReference type="InterPro" id="IPR011335">
    <property type="entry name" value="Restrct_endonuc-II-like"/>
</dbReference>
<proteinExistence type="predicted"/>
<keyword evidence="3" id="KW-0255">Endonuclease</keyword>
<dbReference type="PANTHER" id="PTHR46609">
    <property type="entry name" value="EXONUCLEASE, PHAGE-TYPE/RECB, C-TERMINAL DOMAIN-CONTAINING PROTEIN"/>
    <property type="match status" value="1"/>
</dbReference>
<dbReference type="EMBL" id="JACIDE010000010">
    <property type="protein sequence ID" value="MBB4074095.1"/>
    <property type="molecule type" value="Genomic_DNA"/>
</dbReference>
<sequence length="330" mass="37890">MKHMEEDLASSHKHFTHTMKMAVVLANTNEMSREEWLSARRNGIGGSDVAAIAGLNKWKSPVAVYLEKIGQAPEESVNSEAAYWGTMLEDVVAQEFSKRTGLKVRRKNAILQHPEHSFMLANVDRLIVGEKTGLECKTASEYLKEEWKDDEVPAQYLIQCQHYMAVTGFDSWWIAVLIGGNKFIYKKIERDEEIIRYLIEIESNFWNNHVLKKNPPMFDGSDASSDLLKALYPTAKFDEEIELPPTAQELIAKYEQAKQEEEEASARRKEAENQLKAMLGEYEKAFAGERIITWKNVVSHRVDTKLLKAKYPEIYQEVAKESISRRFAIK</sequence>
<evidence type="ECO:0000259" key="2">
    <source>
        <dbReference type="Pfam" id="PF09588"/>
    </source>
</evidence>
<dbReference type="InterPro" id="IPR011604">
    <property type="entry name" value="PDDEXK-like_dom_sf"/>
</dbReference>
<feature type="domain" description="YqaJ viral recombinase" evidence="2">
    <location>
        <begin position="35"/>
        <end position="169"/>
    </location>
</feature>
<dbReference type="Gene3D" id="3.90.320.10">
    <property type="match status" value="1"/>
</dbReference>
<gene>
    <name evidence="3" type="ORF">GGR02_001860</name>
</gene>
<keyword evidence="4" id="KW-1185">Reference proteome</keyword>
<accession>A0A840DR69</accession>
<dbReference type="InterPro" id="IPR017482">
    <property type="entry name" value="Lambda-type_endonuclease"/>
</dbReference>
<dbReference type="InterPro" id="IPR051703">
    <property type="entry name" value="NF-kappa-B_Signaling_Reg"/>
</dbReference>
<dbReference type="AlphaFoldDB" id="A0A840DR69"/>
<keyword evidence="3" id="KW-0540">Nuclease</keyword>
<dbReference type="InterPro" id="IPR019080">
    <property type="entry name" value="YqaJ_viral_recombinase"/>
</dbReference>
<organism evidence="3 4">
    <name type="scientific">Anoxybacteroides voinovskiense</name>
    <dbReference type="NCBI Taxonomy" id="230470"/>
    <lineage>
        <taxon>Bacteria</taxon>
        <taxon>Bacillati</taxon>
        <taxon>Bacillota</taxon>
        <taxon>Bacilli</taxon>
        <taxon>Bacillales</taxon>
        <taxon>Anoxybacillaceae</taxon>
        <taxon>Anoxybacteroides</taxon>
    </lineage>
</organism>
<comment type="caution">
    <text evidence="3">The sequence shown here is derived from an EMBL/GenBank/DDBJ whole genome shotgun (WGS) entry which is preliminary data.</text>
</comment>
<dbReference type="GO" id="GO:0004519">
    <property type="term" value="F:endonuclease activity"/>
    <property type="evidence" value="ECO:0007669"/>
    <property type="project" value="UniProtKB-KW"/>
</dbReference>
<keyword evidence="3" id="KW-0378">Hydrolase</keyword>
<keyword evidence="1" id="KW-0175">Coiled coil</keyword>